<keyword evidence="11 19" id="KW-0521">NADP</keyword>
<keyword evidence="15 19" id="KW-0131">Cell cycle</keyword>
<keyword evidence="13 19" id="KW-0573">Peptidoglycan synthesis</keyword>
<feature type="active site" evidence="19">
    <location>
        <position position="297"/>
    </location>
</feature>
<dbReference type="Gene3D" id="3.30.465.10">
    <property type="match status" value="1"/>
</dbReference>
<keyword evidence="7 19" id="KW-0963">Cytoplasm</keyword>
<keyword evidence="14 19" id="KW-0560">Oxidoreductase</keyword>
<keyword evidence="10 19" id="KW-0274">FAD</keyword>
<dbReference type="InterPro" id="IPR006094">
    <property type="entry name" value="Oxid_FAD_bind_N"/>
</dbReference>
<dbReference type="SUPFAM" id="SSF56176">
    <property type="entry name" value="FAD-binding/transporter-associated domain-like"/>
    <property type="match status" value="1"/>
</dbReference>
<comment type="subcellular location">
    <subcellularLocation>
        <location evidence="3 19">Cytoplasm</location>
    </subcellularLocation>
</comment>
<accession>A0ABV2NNM8</accession>
<feature type="active site" evidence="19">
    <location>
        <position position="178"/>
    </location>
</feature>
<keyword evidence="22" id="KW-1185">Reference proteome</keyword>
<comment type="pathway">
    <text evidence="4 19">Cell wall biogenesis; peptidoglycan biosynthesis.</text>
</comment>
<evidence type="ECO:0000256" key="14">
    <source>
        <dbReference type="ARBA" id="ARBA00023002"/>
    </source>
</evidence>
<evidence type="ECO:0000256" key="16">
    <source>
        <dbReference type="ARBA" id="ARBA00023316"/>
    </source>
</evidence>
<reference evidence="21 22" key="1">
    <citation type="submission" date="2024-06" db="EMBL/GenBank/DDBJ databases">
        <title>Genomics of switchgrass bacterial isolates.</title>
        <authorList>
            <person name="Shade A."/>
        </authorList>
    </citation>
    <scope>NUCLEOTIDE SEQUENCE [LARGE SCALE GENOMIC DNA]</scope>
    <source>
        <strain evidence="21 22">PvP084</strain>
    </source>
</reference>
<keyword evidence="8 19" id="KW-0132">Cell division</keyword>
<comment type="cofactor">
    <cofactor evidence="1 19">
        <name>FAD</name>
        <dbReference type="ChEBI" id="CHEBI:57692"/>
    </cofactor>
</comment>
<evidence type="ECO:0000256" key="6">
    <source>
        <dbReference type="ARBA" id="ARBA00015188"/>
    </source>
</evidence>
<dbReference type="NCBIfam" id="NF010480">
    <property type="entry name" value="PRK13905.1"/>
    <property type="match status" value="1"/>
</dbReference>
<evidence type="ECO:0000256" key="13">
    <source>
        <dbReference type="ARBA" id="ARBA00022984"/>
    </source>
</evidence>
<feature type="active site" description="Proton donor" evidence="19">
    <location>
        <position position="227"/>
    </location>
</feature>
<dbReference type="InterPro" id="IPR011601">
    <property type="entry name" value="MurB_C"/>
</dbReference>
<keyword evidence="9 19" id="KW-0285">Flavoprotein</keyword>
<dbReference type="InterPro" id="IPR016167">
    <property type="entry name" value="FAD-bd_PCMH_sub1"/>
</dbReference>
<evidence type="ECO:0000256" key="10">
    <source>
        <dbReference type="ARBA" id="ARBA00022827"/>
    </source>
</evidence>
<dbReference type="RefSeq" id="WP_070999520.1">
    <property type="nucleotide sequence ID" value="NZ_JBEPNV010000001.1"/>
</dbReference>
<keyword evidence="16 19" id="KW-0961">Cell wall biogenesis/degradation</keyword>
<evidence type="ECO:0000256" key="12">
    <source>
        <dbReference type="ARBA" id="ARBA00022960"/>
    </source>
</evidence>
<evidence type="ECO:0000256" key="8">
    <source>
        <dbReference type="ARBA" id="ARBA00022618"/>
    </source>
</evidence>
<dbReference type="Proteomes" id="UP001549119">
    <property type="component" value="Unassembled WGS sequence"/>
</dbReference>
<evidence type="ECO:0000256" key="11">
    <source>
        <dbReference type="ARBA" id="ARBA00022857"/>
    </source>
</evidence>
<dbReference type="InterPro" id="IPR036318">
    <property type="entry name" value="FAD-bd_PCMH-like_sf"/>
</dbReference>
<dbReference type="HAMAP" id="MF_00037">
    <property type="entry name" value="MurB"/>
    <property type="match status" value="1"/>
</dbReference>
<evidence type="ECO:0000256" key="1">
    <source>
        <dbReference type="ARBA" id="ARBA00001974"/>
    </source>
</evidence>
<sequence length="308" mass="32559">MTASLHDRIRAAAPDLRGRLLADQPLADLTWFRVGGPAEVLFTPADEEDLARLLATLDPDVPITVIGLGSNLIVRDGGVPGVVVRLGGKAFGSIAIDGDALTVGTAVPDMRLAKAAAEAGLDGLAFYRGIPGSIGGALRMNAGAHGGETTDVLVEARGIDRGGALRTFSHADMGFSYRHSDAPEDVIFTRAVFRGRTGDRRAIEAEMERVTAAREAAQPIRERTGGSTFANPDGGKAWQLIDAAGCRGLRRGGAQVSEMHCNFLINTGDATAADIEGLGEEVRRRVRDTSGVELRWEIRRIGRPTGAE</sequence>
<dbReference type="InterPro" id="IPR016166">
    <property type="entry name" value="FAD-bd_PCMH"/>
</dbReference>
<gene>
    <name evidence="19" type="primary">murB</name>
    <name evidence="21" type="ORF">ABIC20_005441</name>
</gene>
<evidence type="ECO:0000256" key="2">
    <source>
        <dbReference type="ARBA" id="ARBA00003921"/>
    </source>
</evidence>
<evidence type="ECO:0000256" key="15">
    <source>
        <dbReference type="ARBA" id="ARBA00023306"/>
    </source>
</evidence>
<dbReference type="Gene3D" id="3.30.43.10">
    <property type="entry name" value="Uridine Diphospho-n-acetylenolpyruvylglucosamine Reductase, domain 2"/>
    <property type="match status" value="1"/>
</dbReference>
<dbReference type="EC" id="1.3.1.98" evidence="5 19"/>
<keyword evidence="12 19" id="KW-0133">Cell shape</keyword>
<comment type="similarity">
    <text evidence="19">Belongs to the MurB family.</text>
</comment>
<evidence type="ECO:0000256" key="3">
    <source>
        <dbReference type="ARBA" id="ARBA00004496"/>
    </source>
</evidence>
<dbReference type="EMBL" id="JBEPNW010000002">
    <property type="protein sequence ID" value="MET3868132.1"/>
    <property type="molecule type" value="Genomic_DNA"/>
</dbReference>
<dbReference type="InterPro" id="IPR036635">
    <property type="entry name" value="MurB_C_sf"/>
</dbReference>
<dbReference type="GO" id="GO:0008762">
    <property type="term" value="F:UDP-N-acetylmuramate dehydrogenase activity"/>
    <property type="evidence" value="ECO:0007669"/>
    <property type="project" value="UniProtKB-EC"/>
</dbReference>
<dbReference type="SUPFAM" id="SSF56194">
    <property type="entry name" value="Uridine diphospho-N-Acetylenolpyruvylglucosamine reductase, MurB, C-terminal domain"/>
    <property type="match status" value="1"/>
</dbReference>
<evidence type="ECO:0000313" key="22">
    <source>
        <dbReference type="Proteomes" id="UP001549119"/>
    </source>
</evidence>
<evidence type="ECO:0000256" key="18">
    <source>
        <dbReference type="ARBA" id="ARBA00048914"/>
    </source>
</evidence>
<evidence type="ECO:0000256" key="7">
    <source>
        <dbReference type="ARBA" id="ARBA00022490"/>
    </source>
</evidence>
<name>A0ABV2NNM8_9HYPH</name>
<dbReference type="Gene3D" id="3.90.78.10">
    <property type="entry name" value="UDP-N-acetylenolpyruvoylglucosamine reductase, C-terminal domain"/>
    <property type="match status" value="1"/>
</dbReference>
<dbReference type="InterPro" id="IPR016169">
    <property type="entry name" value="FAD-bd_PCMH_sub2"/>
</dbReference>
<dbReference type="InterPro" id="IPR003170">
    <property type="entry name" value="MurB"/>
</dbReference>
<dbReference type="Pfam" id="PF01565">
    <property type="entry name" value="FAD_binding_4"/>
    <property type="match status" value="1"/>
</dbReference>
<comment type="caution">
    <text evidence="21">The sequence shown here is derived from an EMBL/GenBank/DDBJ whole genome shotgun (WGS) entry which is preliminary data.</text>
</comment>
<evidence type="ECO:0000256" key="5">
    <source>
        <dbReference type="ARBA" id="ARBA00012518"/>
    </source>
</evidence>
<dbReference type="PROSITE" id="PS51387">
    <property type="entry name" value="FAD_PCMH"/>
    <property type="match status" value="1"/>
</dbReference>
<evidence type="ECO:0000256" key="17">
    <source>
        <dbReference type="ARBA" id="ARBA00031026"/>
    </source>
</evidence>
<evidence type="ECO:0000256" key="9">
    <source>
        <dbReference type="ARBA" id="ARBA00022630"/>
    </source>
</evidence>
<evidence type="ECO:0000256" key="4">
    <source>
        <dbReference type="ARBA" id="ARBA00004752"/>
    </source>
</evidence>
<dbReference type="PANTHER" id="PTHR21071">
    <property type="entry name" value="UDP-N-ACETYLENOLPYRUVOYLGLUCOSAMINE REDUCTASE"/>
    <property type="match status" value="1"/>
</dbReference>
<dbReference type="NCBIfam" id="TIGR00179">
    <property type="entry name" value="murB"/>
    <property type="match status" value="1"/>
</dbReference>
<evidence type="ECO:0000256" key="19">
    <source>
        <dbReference type="HAMAP-Rule" id="MF_00037"/>
    </source>
</evidence>
<comment type="function">
    <text evidence="2 19">Cell wall formation.</text>
</comment>
<evidence type="ECO:0000259" key="20">
    <source>
        <dbReference type="PROSITE" id="PS51387"/>
    </source>
</evidence>
<dbReference type="PANTHER" id="PTHR21071:SF4">
    <property type="entry name" value="UDP-N-ACETYLENOLPYRUVOYLGLUCOSAMINE REDUCTASE"/>
    <property type="match status" value="1"/>
</dbReference>
<organism evidence="21 22">
    <name type="scientific">Methylobacterium radiotolerans</name>
    <dbReference type="NCBI Taxonomy" id="31998"/>
    <lineage>
        <taxon>Bacteria</taxon>
        <taxon>Pseudomonadati</taxon>
        <taxon>Pseudomonadota</taxon>
        <taxon>Alphaproteobacteria</taxon>
        <taxon>Hyphomicrobiales</taxon>
        <taxon>Methylobacteriaceae</taxon>
        <taxon>Methylobacterium</taxon>
    </lineage>
</organism>
<evidence type="ECO:0000313" key="21">
    <source>
        <dbReference type="EMBL" id="MET3868132.1"/>
    </source>
</evidence>
<comment type="catalytic activity">
    <reaction evidence="18 19">
        <text>UDP-N-acetyl-alpha-D-muramate + NADP(+) = UDP-N-acetyl-3-O-(1-carboxyvinyl)-alpha-D-glucosamine + NADPH + H(+)</text>
        <dbReference type="Rhea" id="RHEA:12248"/>
        <dbReference type="ChEBI" id="CHEBI:15378"/>
        <dbReference type="ChEBI" id="CHEBI:57783"/>
        <dbReference type="ChEBI" id="CHEBI:58349"/>
        <dbReference type="ChEBI" id="CHEBI:68483"/>
        <dbReference type="ChEBI" id="CHEBI:70757"/>
        <dbReference type="EC" id="1.3.1.98"/>
    </reaction>
</comment>
<protein>
    <recommendedName>
        <fullName evidence="6 19">UDP-N-acetylenolpyruvoylglucosamine reductase</fullName>
        <ecNumber evidence="5 19">1.3.1.98</ecNumber>
    </recommendedName>
    <alternativeName>
        <fullName evidence="17 19">UDP-N-acetylmuramate dehydrogenase</fullName>
    </alternativeName>
</protein>
<feature type="domain" description="FAD-binding PCMH-type" evidence="20">
    <location>
        <begin position="33"/>
        <end position="220"/>
    </location>
</feature>
<proteinExistence type="inferred from homology"/>
<dbReference type="Pfam" id="PF02873">
    <property type="entry name" value="MurB_C"/>
    <property type="match status" value="1"/>
</dbReference>